<reference evidence="2" key="1">
    <citation type="submission" date="2019-04" db="EMBL/GenBank/DDBJ databases">
        <title>Genome sequence of Pseudomonas putida 1290, an auxin catabolizing strain.</title>
        <authorList>
            <person name="Laird T.S."/>
            <person name="Leveau J.H.J."/>
        </authorList>
    </citation>
    <scope>NUCLEOTIDE SEQUENCE [LARGE SCALE GENOMIC DNA]</scope>
    <source>
        <strain evidence="2">1290</strain>
    </source>
</reference>
<sequence length="152" mass="16696">MWSALNVTVPPGKLSMECPTYICNPEKVTDALGCWPSFHDAEVISFSATRAAPGQAGKTSARLCVNVCQYKEVGGGTADYEIVCCKNVLIEMLFTDLQFLSLEDFNHQNVINSIKFSRLENPLIEVEIESIYGVGGVIRCMNVEISDVTLLL</sequence>
<proteinExistence type="predicted"/>
<organism evidence="1 2">
    <name type="scientific">Pseudomonas putida</name>
    <name type="common">Arthrobacter siderocapsulatus</name>
    <dbReference type="NCBI Taxonomy" id="303"/>
    <lineage>
        <taxon>Bacteria</taxon>
        <taxon>Pseudomonadati</taxon>
        <taxon>Pseudomonadota</taxon>
        <taxon>Gammaproteobacteria</taxon>
        <taxon>Pseudomonadales</taxon>
        <taxon>Pseudomonadaceae</taxon>
        <taxon>Pseudomonas</taxon>
    </lineage>
</organism>
<dbReference type="EMBL" id="CP039371">
    <property type="protein sequence ID" value="QCI11903.1"/>
    <property type="molecule type" value="Genomic_DNA"/>
</dbReference>
<accession>A0A4D6X7D1</accession>
<dbReference type="Proteomes" id="UP000298551">
    <property type="component" value="Chromosome"/>
</dbReference>
<evidence type="ECO:0000313" key="1">
    <source>
        <dbReference type="EMBL" id="QCI11903.1"/>
    </source>
</evidence>
<dbReference type="InterPro" id="IPR028957">
    <property type="entry name" value="Imm50"/>
</dbReference>
<name>A0A4D6X7D1_PSEPU</name>
<evidence type="ECO:0000313" key="2">
    <source>
        <dbReference type="Proteomes" id="UP000298551"/>
    </source>
</evidence>
<dbReference type="OrthoDB" id="882829at2"/>
<dbReference type="Pfam" id="PF15594">
    <property type="entry name" value="Imm50"/>
    <property type="match status" value="1"/>
</dbReference>
<gene>
    <name evidence="1" type="ORF">E6B08_11280</name>
</gene>
<protein>
    <submittedName>
        <fullName evidence="1">Uncharacterized protein</fullName>
    </submittedName>
</protein>
<dbReference type="AlphaFoldDB" id="A0A4D6X7D1"/>